<keyword evidence="2" id="KW-1185">Reference proteome</keyword>
<proteinExistence type="predicted"/>
<name>A0ABP3Y120_9FLAO</name>
<evidence type="ECO:0008006" key="3">
    <source>
        <dbReference type="Google" id="ProtNLM"/>
    </source>
</evidence>
<gene>
    <name evidence="1" type="ORF">GCM10009118_10250</name>
</gene>
<protein>
    <recommendedName>
        <fullName evidence="3">Lipoprotein</fullName>
    </recommendedName>
</protein>
<organism evidence="1 2">
    <name type="scientific">Wandonia haliotis</name>
    <dbReference type="NCBI Taxonomy" id="574963"/>
    <lineage>
        <taxon>Bacteria</taxon>
        <taxon>Pseudomonadati</taxon>
        <taxon>Bacteroidota</taxon>
        <taxon>Flavobacteriia</taxon>
        <taxon>Flavobacteriales</taxon>
        <taxon>Crocinitomicaceae</taxon>
        <taxon>Wandonia</taxon>
    </lineage>
</organism>
<sequence length="153" mass="17009">MKNQLFILLLATPLLFNCSGGGGESDEEVSNEVIINFLNDVSSLEYVEGVSPIIELMDEAHRYASETLNLTKESMPDVLEEAANHKHFVIIVEDHTAVKITSLDDCKQSGAWGVCMPHGSGYIKKGELVEKKDYINNIIGIPDNQMRTAFFFD</sequence>
<evidence type="ECO:0000313" key="1">
    <source>
        <dbReference type="EMBL" id="GAA0874617.1"/>
    </source>
</evidence>
<comment type="caution">
    <text evidence="1">The sequence shown here is derived from an EMBL/GenBank/DDBJ whole genome shotgun (WGS) entry which is preliminary data.</text>
</comment>
<dbReference type="Proteomes" id="UP001501126">
    <property type="component" value="Unassembled WGS sequence"/>
</dbReference>
<accession>A0ABP3Y120</accession>
<dbReference type="EMBL" id="BAAAFH010000003">
    <property type="protein sequence ID" value="GAA0874617.1"/>
    <property type="molecule type" value="Genomic_DNA"/>
</dbReference>
<reference evidence="2" key="1">
    <citation type="journal article" date="2019" name="Int. J. Syst. Evol. Microbiol.">
        <title>The Global Catalogue of Microorganisms (GCM) 10K type strain sequencing project: providing services to taxonomists for standard genome sequencing and annotation.</title>
        <authorList>
            <consortium name="The Broad Institute Genomics Platform"/>
            <consortium name="The Broad Institute Genome Sequencing Center for Infectious Disease"/>
            <person name="Wu L."/>
            <person name="Ma J."/>
        </authorList>
    </citation>
    <scope>NUCLEOTIDE SEQUENCE [LARGE SCALE GENOMIC DNA]</scope>
    <source>
        <strain evidence="2">JCM 16083</strain>
    </source>
</reference>
<dbReference type="RefSeq" id="WP_343785518.1">
    <property type="nucleotide sequence ID" value="NZ_BAAAFH010000003.1"/>
</dbReference>
<evidence type="ECO:0000313" key="2">
    <source>
        <dbReference type="Proteomes" id="UP001501126"/>
    </source>
</evidence>